<proteinExistence type="predicted"/>
<feature type="non-terminal residue" evidence="1">
    <location>
        <position position="1"/>
    </location>
</feature>
<gene>
    <name evidence="1" type="primary">casA</name>
    <name evidence="1" type="ORF">OFN31_26550</name>
</gene>
<sequence>APWIDMFYLNHAEHPFMQTKGVKANDVTPMEKLLAGVSGATNCAFVNQPGQGEALCGGCTAIALFNQANQAPGFGGGFKSGLRGGTPITTFVRGIDLRSTVLLNVLTIPRLQKQFPNESHTENQPTWVKPVKPNESVPASSIGFVRGLFWQPAHIELCDPIGIGKCSCCGQESNLRYTGFLKEKFTFTVNGL</sequence>
<comment type="caution">
    <text evidence="1">The sequence shown here is derived from an EMBL/GenBank/DDBJ whole genome shotgun (WGS) entry which is preliminary data.</text>
</comment>
<name>A0AAP3A5A7_ECOLX</name>
<dbReference type="InterPro" id="IPR013381">
    <property type="entry name" value="CRISPR-assoc_prot_Cse1"/>
</dbReference>
<dbReference type="Proteomes" id="UP001208624">
    <property type="component" value="Unassembled WGS sequence"/>
</dbReference>
<dbReference type="AlphaFoldDB" id="A0AAP3A5A7"/>
<feature type="non-terminal residue" evidence="1">
    <location>
        <position position="192"/>
    </location>
</feature>
<dbReference type="NCBIfam" id="TIGR02547">
    <property type="entry name" value="casA_cse1"/>
    <property type="match status" value="1"/>
</dbReference>
<dbReference type="EMBL" id="JAOVKC010000244">
    <property type="protein sequence ID" value="MCV5625220.1"/>
    <property type="molecule type" value="Genomic_DNA"/>
</dbReference>
<organism evidence="1 2">
    <name type="scientific">Escherichia coli</name>
    <dbReference type="NCBI Taxonomy" id="562"/>
    <lineage>
        <taxon>Bacteria</taxon>
        <taxon>Pseudomonadati</taxon>
        <taxon>Pseudomonadota</taxon>
        <taxon>Gammaproteobacteria</taxon>
        <taxon>Enterobacterales</taxon>
        <taxon>Enterobacteriaceae</taxon>
        <taxon>Escherichia</taxon>
    </lineage>
</organism>
<evidence type="ECO:0000313" key="2">
    <source>
        <dbReference type="Proteomes" id="UP001208624"/>
    </source>
</evidence>
<dbReference type="Pfam" id="PF09481">
    <property type="entry name" value="CRISPR_Cse1"/>
    <property type="match status" value="1"/>
</dbReference>
<evidence type="ECO:0000313" key="1">
    <source>
        <dbReference type="EMBL" id="MCV5625220.1"/>
    </source>
</evidence>
<accession>A0AAP3A5A7</accession>
<reference evidence="1" key="1">
    <citation type="submission" date="2023-06" db="EMBL/GenBank/DDBJ databases">
        <title>Deciphering the underlying mechanisms mediating the transmission of blaNDM gene from human to animals in China.</title>
        <authorList>
            <person name="Chen K."/>
            <person name="Chen S."/>
        </authorList>
    </citation>
    <scope>NUCLEOTIDE SEQUENCE</scope>
    <source>
        <strain evidence="1">1199</strain>
    </source>
</reference>
<protein>
    <submittedName>
        <fullName evidence="1">Type I-E CRISPR-associated protein Cse1/CasA</fullName>
    </submittedName>
</protein>